<keyword evidence="1" id="KW-0812">Transmembrane</keyword>
<accession>A0A2Z4G8Y9</accession>
<dbReference type="Proteomes" id="UP000249873">
    <property type="component" value="Chromosome"/>
</dbReference>
<proteinExistence type="predicted"/>
<organism evidence="2 3">
    <name type="scientific">Arcticibacterium luteifluviistationis</name>
    <dbReference type="NCBI Taxonomy" id="1784714"/>
    <lineage>
        <taxon>Bacteria</taxon>
        <taxon>Pseudomonadati</taxon>
        <taxon>Bacteroidota</taxon>
        <taxon>Cytophagia</taxon>
        <taxon>Cytophagales</taxon>
        <taxon>Leadbetterellaceae</taxon>
        <taxon>Arcticibacterium</taxon>
    </lineage>
</organism>
<keyword evidence="1" id="KW-1133">Transmembrane helix</keyword>
<sequence>MLTFFLEIHIKLTNKSMMKNLFKLEPGLPAESAIKIIYYFLLSLSVITGIGLIVEGLNDPFGELFIVLGILVLLIIPIVLRIVFGLIIRNK</sequence>
<keyword evidence="3" id="KW-1185">Reference proteome</keyword>
<dbReference type="KEGG" id="als:DJ013_05710"/>
<evidence type="ECO:0000313" key="3">
    <source>
        <dbReference type="Proteomes" id="UP000249873"/>
    </source>
</evidence>
<gene>
    <name evidence="2" type="ORF">DJ013_05710</name>
</gene>
<dbReference type="EMBL" id="CP029480">
    <property type="protein sequence ID" value="AWV97687.1"/>
    <property type="molecule type" value="Genomic_DNA"/>
</dbReference>
<feature type="transmembrane region" description="Helical" evidence="1">
    <location>
        <begin position="36"/>
        <end position="54"/>
    </location>
</feature>
<evidence type="ECO:0000313" key="2">
    <source>
        <dbReference type="EMBL" id="AWV97687.1"/>
    </source>
</evidence>
<dbReference type="AlphaFoldDB" id="A0A2Z4G8Y9"/>
<keyword evidence="1" id="KW-0472">Membrane</keyword>
<name>A0A2Z4G8Y9_9BACT</name>
<evidence type="ECO:0000256" key="1">
    <source>
        <dbReference type="SAM" id="Phobius"/>
    </source>
</evidence>
<protein>
    <submittedName>
        <fullName evidence="2">Uncharacterized protein</fullName>
    </submittedName>
</protein>
<feature type="transmembrane region" description="Helical" evidence="1">
    <location>
        <begin position="66"/>
        <end position="88"/>
    </location>
</feature>
<reference evidence="2 3" key="1">
    <citation type="submission" date="2018-05" db="EMBL/GenBank/DDBJ databases">
        <title>Complete genome sequence of Arcticibacterium luteifluviistationis SM1504T, a cytophagaceae bacterium isolated from Arctic surface seawater.</title>
        <authorList>
            <person name="Li Y."/>
            <person name="Qin Q.-L."/>
        </authorList>
    </citation>
    <scope>NUCLEOTIDE SEQUENCE [LARGE SCALE GENOMIC DNA]</scope>
    <source>
        <strain evidence="2 3">SM1504</strain>
    </source>
</reference>